<proteinExistence type="predicted"/>
<dbReference type="GeneID" id="80266241"/>
<keyword evidence="3" id="KW-1185">Reference proteome</keyword>
<dbReference type="RefSeq" id="YP_010766562.1">
    <property type="nucleotide sequence ID" value="NC_073680.1"/>
</dbReference>
<dbReference type="InterPro" id="IPR055871">
    <property type="entry name" value="DUF7448"/>
</dbReference>
<organism evidence="2 3">
    <name type="scientific">Pseudomonas phage M5.1</name>
    <dbReference type="NCBI Taxonomy" id="2873460"/>
    <lineage>
        <taxon>Viruses</taxon>
        <taxon>Duplodnaviria</taxon>
        <taxon>Heunggongvirae</taxon>
        <taxon>Uroviricota</taxon>
        <taxon>Caudoviricetes</taxon>
        <taxon>Vandenendeviridae</taxon>
        <taxon>Gorskivirinae</taxon>
        <taxon>Kremarvirus</taxon>
        <taxon>Kremarvirus M51</taxon>
    </lineage>
</organism>
<evidence type="ECO:0000313" key="3">
    <source>
        <dbReference type="Proteomes" id="UP000828412"/>
    </source>
</evidence>
<protein>
    <recommendedName>
        <fullName evidence="1">DUF7448 domain-containing protein</fullName>
    </recommendedName>
</protein>
<dbReference type="Proteomes" id="UP000828412">
    <property type="component" value="Segment"/>
</dbReference>
<evidence type="ECO:0000259" key="1">
    <source>
        <dbReference type="Pfam" id="PF24240"/>
    </source>
</evidence>
<name>A0AAE8XE00_9CAUD</name>
<reference evidence="2 3" key="1">
    <citation type="submission" date="2021-08" db="EMBL/GenBank/DDBJ databases">
        <authorList>
            <person name="DeCurzio J.M.K."/>
            <person name="Krukonis G.P."/>
            <person name="Delesalle V.A."/>
        </authorList>
    </citation>
    <scope>NUCLEOTIDE SEQUENCE [LARGE SCALE GENOMIC DNA]</scope>
</reference>
<dbReference type="EMBL" id="MZ826350">
    <property type="protein sequence ID" value="UAV89611.1"/>
    <property type="molecule type" value="Genomic_DNA"/>
</dbReference>
<sequence length="131" mass="14370">MKIKNIEETSWSRSSNSWSGYDGFVITFEDDTQIKLGISNGQGCCEQWGYLMSQDDFSDFVGASVLSVEGVDSSKASIDLGRALYEGNAMFINVNTTAGLLQFVAYNEHNGYYSHEAVVVENGTVTHSESL</sequence>
<dbReference type="Pfam" id="PF24240">
    <property type="entry name" value="DUF7448"/>
    <property type="match status" value="1"/>
</dbReference>
<dbReference type="KEGG" id="vg:80266241"/>
<evidence type="ECO:0000313" key="2">
    <source>
        <dbReference type="EMBL" id="UAV89611.1"/>
    </source>
</evidence>
<accession>A0AAE8XE00</accession>
<feature type="domain" description="DUF7448" evidence="1">
    <location>
        <begin position="10"/>
        <end position="118"/>
    </location>
</feature>
<gene>
    <name evidence="2" type="primary">10</name>
    <name evidence="2" type="ORF">M51_10</name>
</gene>